<dbReference type="InterPro" id="IPR001547">
    <property type="entry name" value="Glyco_hydro_5"/>
</dbReference>
<comment type="similarity">
    <text evidence="1">Belongs to the glycosyl hydrolase 5 (cellulase A) family.</text>
</comment>
<dbReference type="PROSITE" id="PS00678">
    <property type="entry name" value="WD_REPEATS_1"/>
    <property type="match status" value="1"/>
</dbReference>
<name>A0A9W8N0X5_9AGAR</name>
<sequence length="1124" mass="126336">MHRNSPLLADEGFMDEEAMLSAILPPQAQGPTNVEELVSGIGSVRDTEELAYKLLASLPRSRLATIQRRIAPLLQFDVVGTLPTEVALQIFSYLTYQTLLVCSLVSRRWLALANDPSLWKTLCQARGWTWRPPLRVPAFNTPIPARDAAWDDSDDDEGMGDSDEEEDEESAVIDNLEAAKAELTAMSQELDSGFASMSSFSTSTPLFTNAKDYINVASSSTTRLNSPRNKSHIRHSAPSVLNSAHDSSGVKPNYKLLYQTHMKLRNRILSSSYRLSALQTRGAPTNAHTNTIYCLQLYTYPETGKQVLFTGSRDKTVREWNLTTGIVERVISNVHTSSVLSICVRDGYLASAGGDRQVVLWHLESNKIANVLCDHEDSVLCVRFDDRRLVSCSKDRTVRVYSFPDLEFKFMLDAHRAAVNAVSISESFIVSASGDRSVGLWDAESGKLLRTFENHHTRGIASIDFCPPVILSGSSDKHIRFFDMTTLQGWSTSPKFDGVAPSSNVLPFPLPSNNDSSTSGLVCQACGSSNIEPSSSVPPPVANRYRARCMHSNLVRTVALGEDFVLSGSYDLSIKVWDRKTGVLVADLTGGHTGRIFCIGFDSKKIVSCGEDQHSADHWPETASGRANRDEDAALLSRLVSLAFLVAVMSYLRVAGNKIVKDDGEEVVLRGAGLGGWMCMENFISGYPGCEYQIREALRETIGADKAEFFFDKASCLQFLGIKPDALFFKSLGLNCIRIAVGYRHFEDDMNPRVLKPNAFKHLDRVIEACAKHSIYTVIDMHTAPGGQSGGWHADGGSHVGYFWRHKDFQDRLLWTWGQIAEHYKENPWVAGYNVLNEPADPHPQHATLISFYDRAYSTIRAIDKLHILFLDGNTFATDFTKFPDDAGTRWENTAYAIHDYAVYGFPSSPELYEGTEAQKARMKATYKRKRNWIDDRGLCVWNGEWGPVYGREEYDGDETESITKRRYMVLRDQLEIYKNDSLSWSIWLYKDIGFQGMVHVSRSTPYLIRFKGFLQKKQRLAVDAWGKDDKYVRHIYQPIIDHIKNSVAEESYLKLYPPLWSVEERTTRLCRTILAAEFLVKEWADTFRGLDETQLEELARSFSYESCVKREGLNHILRVHAST</sequence>
<keyword evidence="10" id="KW-1185">Reference proteome</keyword>
<evidence type="ECO:0000259" key="8">
    <source>
        <dbReference type="PROSITE" id="PS50181"/>
    </source>
</evidence>
<dbReference type="Gene3D" id="2.130.10.10">
    <property type="entry name" value="YVTN repeat-like/Quinoprotein amine dehydrogenase"/>
    <property type="match status" value="2"/>
</dbReference>
<dbReference type="InterPro" id="IPR050995">
    <property type="entry name" value="WD-F-box_domain-protein"/>
</dbReference>
<dbReference type="OrthoDB" id="19711at2759"/>
<dbReference type="InterPro" id="IPR036047">
    <property type="entry name" value="F-box-like_dom_sf"/>
</dbReference>
<evidence type="ECO:0000256" key="2">
    <source>
        <dbReference type="ARBA" id="ARBA00022574"/>
    </source>
</evidence>
<dbReference type="PROSITE" id="PS50082">
    <property type="entry name" value="WD_REPEATS_2"/>
    <property type="match status" value="4"/>
</dbReference>
<dbReference type="Pfam" id="PF00150">
    <property type="entry name" value="Cellulase"/>
    <property type="match status" value="1"/>
</dbReference>
<evidence type="ECO:0000256" key="6">
    <source>
        <dbReference type="PROSITE-ProRule" id="PRU00221"/>
    </source>
</evidence>
<evidence type="ECO:0000313" key="10">
    <source>
        <dbReference type="Proteomes" id="UP001148786"/>
    </source>
</evidence>
<evidence type="ECO:0000256" key="1">
    <source>
        <dbReference type="ARBA" id="ARBA00005641"/>
    </source>
</evidence>
<dbReference type="InterPro" id="IPR017853">
    <property type="entry name" value="GH"/>
</dbReference>
<dbReference type="FunFam" id="3.20.20.80:FF:000130">
    <property type="entry name" value="Endoglucanase C"/>
    <property type="match status" value="1"/>
</dbReference>
<keyword evidence="3" id="KW-0677">Repeat</keyword>
<dbReference type="SMART" id="SM00256">
    <property type="entry name" value="FBOX"/>
    <property type="match status" value="1"/>
</dbReference>
<evidence type="ECO:0000256" key="4">
    <source>
        <dbReference type="ARBA" id="ARBA00022801"/>
    </source>
</evidence>
<organism evidence="9 10">
    <name type="scientific">Agrocybe chaxingu</name>
    <dbReference type="NCBI Taxonomy" id="84603"/>
    <lineage>
        <taxon>Eukaryota</taxon>
        <taxon>Fungi</taxon>
        <taxon>Dikarya</taxon>
        <taxon>Basidiomycota</taxon>
        <taxon>Agaricomycotina</taxon>
        <taxon>Agaricomycetes</taxon>
        <taxon>Agaricomycetidae</taxon>
        <taxon>Agaricales</taxon>
        <taxon>Agaricineae</taxon>
        <taxon>Strophariaceae</taxon>
        <taxon>Agrocybe</taxon>
    </lineage>
</organism>
<keyword evidence="5" id="KW-0326">Glycosidase</keyword>
<evidence type="ECO:0000313" key="9">
    <source>
        <dbReference type="EMBL" id="KAJ3516650.1"/>
    </source>
</evidence>
<feature type="repeat" description="WD" evidence="6">
    <location>
        <begin position="548"/>
        <end position="587"/>
    </location>
</feature>
<dbReference type="PRINTS" id="PR00320">
    <property type="entry name" value="GPROTEINBRPT"/>
</dbReference>
<dbReference type="SUPFAM" id="SSF51445">
    <property type="entry name" value="(Trans)glycosidases"/>
    <property type="match status" value="1"/>
</dbReference>
<comment type="caution">
    <text evidence="9">The sequence shown here is derived from an EMBL/GenBank/DDBJ whole genome shotgun (WGS) entry which is preliminary data.</text>
</comment>
<dbReference type="AlphaFoldDB" id="A0A9W8N0X5"/>
<dbReference type="SUPFAM" id="SSF50978">
    <property type="entry name" value="WD40 repeat-like"/>
    <property type="match status" value="1"/>
</dbReference>
<evidence type="ECO:0000256" key="5">
    <source>
        <dbReference type="ARBA" id="ARBA00023295"/>
    </source>
</evidence>
<keyword evidence="4" id="KW-0378">Hydrolase</keyword>
<dbReference type="PROSITE" id="PS50181">
    <property type="entry name" value="FBOX"/>
    <property type="match status" value="1"/>
</dbReference>
<dbReference type="Gene3D" id="3.20.20.80">
    <property type="entry name" value="Glycosidases"/>
    <property type="match status" value="1"/>
</dbReference>
<dbReference type="GO" id="GO:0004553">
    <property type="term" value="F:hydrolase activity, hydrolyzing O-glycosyl compounds"/>
    <property type="evidence" value="ECO:0007669"/>
    <property type="project" value="InterPro"/>
</dbReference>
<reference evidence="9" key="1">
    <citation type="submission" date="2022-07" db="EMBL/GenBank/DDBJ databases">
        <title>Genome Sequence of Agrocybe chaxingu.</title>
        <authorList>
            <person name="Buettner E."/>
        </authorList>
    </citation>
    <scope>NUCLEOTIDE SEQUENCE</scope>
    <source>
        <strain evidence="9">MP-N11</strain>
    </source>
</reference>
<proteinExistence type="inferred from homology"/>
<dbReference type="InterPro" id="IPR019775">
    <property type="entry name" value="WD40_repeat_CS"/>
</dbReference>
<gene>
    <name evidence="9" type="ORF">NLJ89_g992</name>
</gene>
<dbReference type="SMART" id="SM00320">
    <property type="entry name" value="WD40"/>
    <property type="match status" value="7"/>
</dbReference>
<dbReference type="InterPro" id="IPR001680">
    <property type="entry name" value="WD40_rpt"/>
</dbReference>
<dbReference type="Proteomes" id="UP001148786">
    <property type="component" value="Unassembled WGS sequence"/>
</dbReference>
<feature type="repeat" description="WD" evidence="6">
    <location>
        <begin position="332"/>
        <end position="371"/>
    </location>
</feature>
<feature type="repeat" description="WD" evidence="6">
    <location>
        <begin position="412"/>
        <end position="451"/>
    </location>
</feature>
<protein>
    <recommendedName>
        <fullName evidence="8">F-box domain-containing protein</fullName>
    </recommendedName>
</protein>
<dbReference type="PANTHER" id="PTHR14604:SF4">
    <property type="entry name" value="F-BOX DOMAIN-CONTAINING PROTEIN"/>
    <property type="match status" value="1"/>
</dbReference>
<feature type="domain" description="F-box" evidence="8">
    <location>
        <begin position="76"/>
        <end position="122"/>
    </location>
</feature>
<keyword evidence="2 6" id="KW-0853">WD repeat</keyword>
<dbReference type="Pfam" id="PF12937">
    <property type="entry name" value="F-box-like"/>
    <property type="match status" value="1"/>
</dbReference>
<dbReference type="Pfam" id="PF00400">
    <property type="entry name" value="WD40"/>
    <property type="match status" value="4"/>
</dbReference>
<feature type="repeat" description="WD" evidence="6">
    <location>
        <begin position="285"/>
        <end position="330"/>
    </location>
</feature>
<feature type="compositionally biased region" description="Acidic residues" evidence="7">
    <location>
        <begin position="150"/>
        <end position="171"/>
    </location>
</feature>
<feature type="region of interest" description="Disordered" evidence="7">
    <location>
        <begin position="145"/>
        <end position="171"/>
    </location>
</feature>
<accession>A0A9W8N0X5</accession>
<dbReference type="EMBL" id="JANKHO010000047">
    <property type="protein sequence ID" value="KAJ3516650.1"/>
    <property type="molecule type" value="Genomic_DNA"/>
</dbReference>
<feature type="region of interest" description="Disordered" evidence="7">
    <location>
        <begin position="221"/>
        <end position="246"/>
    </location>
</feature>
<dbReference type="GO" id="GO:0000272">
    <property type="term" value="P:polysaccharide catabolic process"/>
    <property type="evidence" value="ECO:0007669"/>
    <property type="project" value="InterPro"/>
</dbReference>
<dbReference type="SUPFAM" id="SSF81383">
    <property type="entry name" value="F-box domain"/>
    <property type="match status" value="1"/>
</dbReference>
<dbReference type="PROSITE" id="PS50294">
    <property type="entry name" value="WD_REPEATS_REGION"/>
    <property type="match status" value="1"/>
</dbReference>
<dbReference type="InterPro" id="IPR036322">
    <property type="entry name" value="WD40_repeat_dom_sf"/>
</dbReference>
<dbReference type="InterPro" id="IPR001810">
    <property type="entry name" value="F-box_dom"/>
</dbReference>
<dbReference type="InterPro" id="IPR015943">
    <property type="entry name" value="WD40/YVTN_repeat-like_dom_sf"/>
</dbReference>
<dbReference type="InterPro" id="IPR020472">
    <property type="entry name" value="WD40_PAC1"/>
</dbReference>
<dbReference type="CDD" id="cd00200">
    <property type="entry name" value="WD40"/>
    <property type="match status" value="1"/>
</dbReference>
<evidence type="ECO:0000256" key="3">
    <source>
        <dbReference type="ARBA" id="ARBA00022737"/>
    </source>
</evidence>
<dbReference type="PANTHER" id="PTHR14604">
    <property type="entry name" value="WD40 REPEAT PF20"/>
    <property type="match status" value="1"/>
</dbReference>
<dbReference type="Gene3D" id="1.20.1280.50">
    <property type="match status" value="1"/>
</dbReference>
<evidence type="ECO:0000256" key="7">
    <source>
        <dbReference type="SAM" id="MobiDB-lite"/>
    </source>
</evidence>